<dbReference type="Gene3D" id="1.10.150.20">
    <property type="entry name" value="5' to 3' exonuclease, C-terminal subdomain"/>
    <property type="match status" value="1"/>
</dbReference>
<evidence type="ECO:0000256" key="3">
    <source>
        <dbReference type="ARBA" id="ARBA00022763"/>
    </source>
</evidence>
<evidence type="ECO:0000256" key="8">
    <source>
        <dbReference type="SAM" id="SignalP"/>
    </source>
</evidence>
<dbReference type="InterPro" id="IPR020923">
    <property type="entry name" value="DNA_ligase_B"/>
</dbReference>
<keyword evidence="8" id="KW-0732">Signal</keyword>
<protein>
    <recommendedName>
        <fullName evidence="7">DNA ligase B</fullName>
        <ecNumber evidence="7">6.5.1.2</ecNumber>
    </recommendedName>
    <alternativeName>
        <fullName evidence="7">Polydeoxyribonucleotide synthase [NAD(+)] B</fullName>
    </alternativeName>
</protein>
<dbReference type="Pfam" id="PF03120">
    <property type="entry name" value="OB_DNA_ligase"/>
    <property type="match status" value="1"/>
</dbReference>
<dbReference type="PANTHER" id="PTHR47810">
    <property type="entry name" value="DNA LIGASE"/>
    <property type="match status" value="1"/>
</dbReference>
<dbReference type="GO" id="GO:0006260">
    <property type="term" value="P:DNA replication"/>
    <property type="evidence" value="ECO:0007669"/>
    <property type="project" value="UniProtKB-KW"/>
</dbReference>
<dbReference type="Gene3D" id="1.10.287.610">
    <property type="entry name" value="Helix hairpin bin"/>
    <property type="match status" value="1"/>
</dbReference>
<accession>A0A923JX20</accession>
<dbReference type="SMART" id="SM00532">
    <property type="entry name" value="LIGANc"/>
    <property type="match status" value="1"/>
</dbReference>
<dbReference type="Pfam" id="PF01653">
    <property type="entry name" value="DNA_ligase_aden"/>
    <property type="match status" value="1"/>
</dbReference>
<reference evidence="10" key="2">
    <citation type="submission" date="2020-07" db="EMBL/GenBank/DDBJ databases">
        <authorList>
            <person name="Lood C."/>
            <person name="Girard L."/>
        </authorList>
    </citation>
    <scope>NUCLEOTIDE SEQUENCE</scope>
    <source>
        <strain evidence="10">SWRI10</strain>
    </source>
</reference>
<organism evidence="10">
    <name type="scientific">Pseudomonas urmiensis</name>
    <dbReference type="NCBI Taxonomy" id="2745493"/>
    <lineage>
        <taxon>Bacteria</taxon>
        <taxon>Pseudomonadati</taxon>
        <taxon>Pseudomonadota</taxon>
        <taxon>Gammaproteobacteria</taxon>
        <taxon>Pseudomonadales</taxon>
        <taxon>Pseudomonadaceae</taxon>
        <taxon>Pseudomonas</taxon>
    </lineage>
</organism>
<dbReference type="GO" id="GO:0003911">
    <property type="term" value="F:DNA ligase (NAD+) activity"/>
    <property type="evidence" value="ECO:0007669"/>
    <property type="project" value="UniProtKB-UniRule"/>
</dbReference>
<dbReference type="SUPFAM" id="SSF50249">
    <property type="entry name" value="Nucleic acid-binding proteins"/>
    <property type="match status" value="1"/>
</dbReference>
<feature type="signal peptide" evidence="8">
    <location>
        <begin position="1"/>
        <end position="20"/>
    </location>
</feature>
<dbReference type="GO" id="GO:0006281">
    <property type="term" value="P:DNA repair"/>
    <property type="evidence" value="ECO:0007669"/>
    <property type="project" value="UniProtKB-KW"/>
</dbReference>
<gene>
    <name evidence="7 10" type="primary">ligB</name>
    <name evidence="11" type="ORF">HU737_025030</name>
    <name evidence="10" type="ORF">HU737_24700</name>
</gene>
<name>A0A923JX20_9PSED</name>
<keyword evidence="1 7" id="KW-0436">Ligase</keyword>
<evidence type="ECO:0000256" key="6">
    <source>
        <dbReference type="ARBA" id="ARBA00034005"/>
    </source>
</evidence>
<evidence type="ECO:0000313" key="10">
    <source>
        <dbReference type="EMBL" id="MBC3443902.1"/>
    </source>
</evidence>
<proteinExistence type="inferred from homology"/>
<dbReference type="SUPFAM" id="SSF56091">
    <property type="entry name" value="DNA ligase/mRNA capping enzyme, catalytic domain"/>
    <property type="match status" value="1"/>
</dbReference>
<dbReference type="HAMAP" id="MF_01587">
    <property type="entry name" value="DNA_ligase_B"/>
    <property type="match status" value="1"/>
</dbReference>
<evidence type="ECO:0000256" key="4">
    <source>
        <dbReference type="ARBA" id="ARBA00023027"/>
    </source>
</evidence>
<dbReference type="Gene3D" id="2.40.50.140">
    <property type="entry name" value="Nucleic acid-binding proteins"/>
    <property type="match status" value="1"/>
</dbReference>
<dbReference type="Proteomes" id="UP000599879">
    <property type="component" value="Unassembled WGS sequence"/>
</dbReference>
<keyword evidence="2 7" id="KW-0235">DNA replication</keyword>
<reference evidence="10" key="1">
    <citation type="journal article" date="2020" name="Microorganisms">
        <title>Reliable Identification of Environmental Pseudomonas Isolates Using the rpoD Gene.</title>
        <authorList>
            <consortium name="The Broad Institute Genome Sequencing Platform"/>
            <person name="Girard L."/>
            <person name="Lood C."/>
            <person name="Rokni-Zadeh H."/>
            <person name="van Noort V."/>
            <person name="Lavigne R."/>
            <person name="De Mot R."/>
        </authorList>
    </citation>
    <scope>NUCLEOTIDE SEQUENCE</scope>
    <source>
        <strain evidence="10">SWRI10</strain>
    </source>
</reference>
<comment type="function">
    <text evidence="7">Catalyzes the formation of phosphodiester linkages between 5'-phosphoryl and 3'-hydroxyl groups in double-stranded DNA using NAD as a coenzyme and as the energy source for the reaction.</text>
</comment>
<evidence type="ECO:0000256" key="7">
    <source>
        <dbReference type="HAMAP-Rule" id="MF_01587"/>
    </source>
</evidence>
<comment type="similarity">
    <text evidence="7">Belongs to the NAD-dependent DNA ligase family. LigB subfamily.</text>
</comment>
<evidence type="ECO:0000256" key="2">
    <source>
        <dbReference type="ARBA" id="ARBA00022705"/>
    </source>
</evidence>
<keyword evidence="4 7" id="KW-0520">NAD</keyword>
<dbReference type="SUPFAM" id="SSF47781">
    <property type="entry name" value="RuvA domain 2-like"/>
    <property type="match status" value="1"/>
</dbReference>
<dbReference type="InterPro" id="IPR013840">
    <property type="entry name" value="DNAligase_N"/>
</dbReference>
<dbReference type="RefSeq" id="WP_186557555.1">
    <property type="nucleotide sequence ID" value="NZ_JABWRE020000001.1"/>
</dbReference>
<feature type="chain" id="PRO_5036660568" description="DNA ligase B" evidence="8">
    <location>
        <begin position="21"/>
        <end position="557"/>
    </location>
</feature>
<dbReference type="InterPro" id="IPR013839">
    <property type="entry name" value="DNAligase_adenylation"/>
</dbReference>
<reference evidence="11" key="3">
    <citation type="submission" date="2021-06" db="EMBL/GenBank/DDBJ databases">
        <title>Updating the genus Pseudomonas: Description of 43 new species and partition of the Pseudomonas putida group.</title>
        <authorList>
            <person name="Girard L."/>
            <person name="Lood C."/>
            <person name="Vandamme P."/>
            <person name="Rokni-Zadeh H."/>
            <person name="Van Noort V."/>
            <person name="Hofte M."/>
            <person name="Lavigne R."/>
            <person name="De Mot R."/>
        </authorList>
    </citation>
    <scope>NUCLEOTIDE SEQUENCE</scope>
    <source>
        <strain evidence="11">SWRI10</strain>
    </source>
</reference>
<evidence type="ECO:0000256" key="1">
    <source>
        <dbReference type="ARBA" id="ARBA00022598"/>
    </source>
</evidence>
<evidence type="ECO:0000256" key="5">
    <source>
        <dbReference type="ARBA" id="ARBA00023204"/>
    </source>
</evidence>
<comment type="catalytic activity">
    <reaction evidence="6 7">
        <text>NAD(+) + (deoxyribonucleotide)n-3'-hydroxyl + 5'-phospho-(deoxyribonucleotide)m = (deoxyribonucleotide)n+m + AMP + beta-nicotinamide D-nucleotide.</text>
        <dbReference type="EC" id="6.5.1.2"/>
    </reaction>
</comment>
<dbReference type="Gene3D" id="3.30.470.30">
    <property type="entry name" value="DNA ligase/mRNA capping enzyme"/>
    <property type="match status" value="1"/>
</dbReference>
<dbReference type="EMBL" id="JABWRE020000001">
    <property type="protein sequence ID" value="MBV4539228.1"/>
    <property type="molecule type" value="Genomic_DNA"/>
</dbReference>
<sequence length="557" mass="62448">MSLKLLVGFLASAYLSTAVAADCPAWPAERGRQESAQLQATLAKWDEHYHRHGISLVADELYDQSRQRLHWLQRCFSLNTVDHPLASARGQIPHPVAHTGVEKLANEQAVAGWMRGKQGIWIQPKVDGVAVSLVFRQGRLRQLLSRGDGIHGHDWSRHIPALGGLTQQLPQPLDMVLQGELYWALDKHVQASAGGLNARGTVAGLLARKQINAEQGQNIGLFVWDWPQGPASQAERLAKLAELGFADSQRYSVAISTYEQAADWRQRWYRTPLPFATDGVILRLDSRPPAERWRAKPPYWIAAWKYPFRQALAEVRDVRFRVGRTGRITPMLHLEPLTLDDRRISLVSLGSLARWQALDIRRGDQVAVSLAGLTIPRLDSVVHRSLHREPVAAPVPSEHHPLSCWQDSDSCRQQFIARLNWLSGKQGLAMAKLGSSTWAQLVDSAAVGNLDDWLNLTRADLLLTPGIGEKRAEQLLQAFEQARQQPFQRWLRAIGVPAPKDLDLGSDWSTLAARNTEQWLAQPGIGRRRAEQLRAFFQHDDVQILAAQLRLHAIKGF</sequence>
<keyword evidence="3 7" id="KW-0227">DNA damage</keyword>
<evidence type="ECO:0000313" key="11">
    <source>
        <dbReference type="EMBL" id="MBV4539228.1"/>
    </source>
</evidence>
<dbReference type="EMBL" id="JABWRE010000032">
    <property type="protein sequence ID" value="MBC3443902.1"/>
    <property type="molecule type" value="Genomic_DNA"/>
</dbReference>
<dbReference type="InterPro" id="IPR004150">
    <property type="entry name" value="NAD_DNA_ligase_OB"/>
</dbReference>
<feature type="domain" description="NAD-dependent DNA ligase N-terminal" evidence="9">
    <location>
        <begin position="30"/>
        <end position="427"/>
    </location>
</feature>
<dbReference type="InterPro" id="IPR010994">
    <property type="entry name" value="RuvA_2-like"/>
</dbReference>
<dbReference type="InterPro" id="IPR012340">
    <property type="entry name" value="NA-bd_OB-fold"/>
</dbReference>
<feature type="active site" description="N6-AMP-lysine intermediate" evidence="7">
    <location>
        <position position="125"/>
    </location>
</feature>
<comment type="caution">
    <text evidence="10">The sequence shown here is derived from an EMBL/GenBank/DDBJ whole genome shotgun (WGS) entry which is preliminary data.</text>
</comment>
<evidence type="ECO:0000259" key="9">
    <source>
        <dbReference type="SMART" id="SM00532"/>
    </source>
</evidence>
<keyword evidence="5 7" id="KW-0234">DNA repair</keyword>
<dbReference type="NCBIfam" id="NF005987">
    <property type="entry name" value="PRK08097.1"/>
    <property type="match status" value="1"/>
</dbReference>
<dbReference type="AlphaFoldDB" id="A0A923JX20"/>
<dbReference type="InterPro" id="IPR050326">
    <property type="entry name" value="NAD_dep_DNA_ligaseB"/>
</dbReference>
<dbReference type="EC" id="6.5.1.2" evidence="7"/>
<dbReference type="PANTHER" id="PTHR47810:SF1">
    <property type="entry name" value="DNA LIGASE B"/>
    <property type="match status" value="1"/>
</dbReference>